<reference evidence="1" key="1">
    <citation type="journal article" date="2015" name="Nature">
        <title>Complex archaea that bridge the gap between prokaryotes and eukaryotes.</title>
        <authorList>
            <person name="Spang A."/>
            <person name="Saw J.H."/>
            <person name="Jorgensen S.L."/>
            <person name="Zaremba-Niedzwiedzka K."/>
            <person name="Martijn J."/>
            <person name="Lind A.E."/>
            <person name="van Eijk R."/>
            <person name="Schleper C."/>
            <person name="Guy L."/>
            <person name="Ettema T.J."/>
        </authorList>
    </citation>
    <scope>NUCLEOTIDE SEQUENCE</scope>
</reference>
<organism evidence="1">
    <name type="scientific">marine sediment metagenome</name>
    <dbReference type="NCBI Taxonomy" id="412755"/>
    <lineage>
        <taxon>unclassified sequences</taxon>
        <taxon>metagenomes</taxon>
        <taxon>ecological metagenomes</taxon>
    </lineage>
</organism>
<accession>A0A0F9VU08</accession>
<dbReference type="SUPFAM" id="SSF52980">
    <property type="entry name" value="Restriction endonuclease-like"/>
    <property type="match status" value="1"/>
</dbReference>
<evidence type="ECO:0000313" key="1">
    <source>
        <dbReference type="EMBL" id="KKN76941.1"/>
    </source>
</evidence>
<dbReference type="EMBL" id="LAZR01000287">
    <property type="protein sequence ID" value="KKN76941.1"/>
    <property type="molecule type" value="Genomic_DNA"/>
</dbReference>
<dbReference type="SUPFAM" id="SSF88659">
    <property type="entry name" value="Sigma3 and sigma4 domains of RNA polymerase sigma factors"/>
    <property type="match status" value="1"/>
</dbReference>
<dbReference type="InterPro" id="IPR011335">
    <property type="entry name" value="Restrct_endonuc-II-like"/>
</dbReference>
<comment type="caution">
    <text evidence="1">The sequence shown here is derived from an EMBL/GenBank/DDBJ whole genome shotgun (WGS) entry which is preliminary data.</text>
</comment>
<dbReference type="AlphaFoldDB" id="A0A0F9VU08"/>
<dbReference type="InterPro" id="IPR013324">
    <property type="entry name" value="RNA_pol_sigma_r3/r4-like"/>
</dbReference>
<proteinExistence type="predicted"/>
<evidence type="ECO:0008006" key="2">
    <source>
        <dbReference type="Google" id="ProtNLM"/>
    </source>
</evidence>
<protein>
    <recommendedName>
        <fullName evidence="2">VRR-NUC domain-containing protein</fullName>
    </recommendedName>
</protein>
<sequence length="147" mass="16410">MPTATEQAFADKMVAEGWEVYHNGFPDFLCKKGDEVILVEVKSSSKEIPRESQYQILRALDGSTPTAFVWSPDVPNLRAVSEQHQRKILENEGSIELFGNSTLPVALAGLVCEVLHKKDGKTYQEIAGIFGVSYETIRREILKAKQV</sequence>
<gene>
    <name evidence="1" type="ORF">LCGC14_0365930</name>
</gene>
<name>A0A0F9VU08_9ZZZZ</name>